<feature type="transmembrane region" description="Helical" evidence="1">
    <location>
        <begin position="96"/>
        <end position="115"/>
    </location>
</feature>
<evidence type="ECO:0000256" key="1">
    <source>
        <dbReference type="SAM" id="Phobius"/>
    </source>
</evidence>
<protein>
    <submittedName>
        <fullName evidence="2">Uncharacterized protein</fullName>
    </submittedName>
</protein>
<evidence type="ECO:0000313" key="2">
    <source>
        <dbReference type="EMBL" id="KAK9882358.1"/>
    </source>
</evidence>
<gene>
    <name evidence="2" type="ORF">WA026_020882</name>
</gene>
<keyword evidence="1" id="KW-0472">Membrane</keyword>
<accession>A0AAW1UMD7</accession>
<keyword evidence="1" id="KW-0812">Transmembrane</keyword>
<reference evidence="2 3" key="1">
    <citation type="submission" date="2023-03" db="EMBL/GenBank/DDBJ databases">
        <title>Genome insight into feeding habits of ladybird beetles.</title>
        <authorList>
            <person name="Li H.-S."/>
            <person name="Huang Y.-H."/>
            <person name="Pang H."/>
        </authorList>
    </citation>
    <scope>NUCLEOTIDE SEQUENCE [LARGE SCALE GENOMIC DNA]</scope>
    <source>
        <strain evidence="2">SYSU_2023b</strain>
        <tissue evidence="2">Whole body</tissue>
    </source>
</reference>
<dbReference type="AlphaFoldDB" id="A0AAW1UMD7"/>
<dbReference type="EMBL" id="JARQZJ010000075">
    <property type="protein sequence ID" value="KAK9882358.1"/>
    <property type="molecule type" value="Genomic_DNA"/>
</dbReference>
<feature type="transmembrane region" description="Helical" evidence="1">
    <location>
        <begin position="164"/>
        <end position="184"/>
    </location>
</feature>
<sequence length="373" mass="43122">MSIIKFTRNTLYQIGIPYVLLGSDKLHSTNREKLLVKSDLEPVTQVFLSSPTKINNSDRQLKKHYYTHNLCEYWCMVLGSHRLSNIAFEIRELHCLVTRVLKTLILCALFAWIYLQESGDYFHEKNNCCVVQVNVKFTVKSLHAGTLVTCWTTAPRKPFLYKRLAQLASILFLFFILSIVTQCYSSTYATKPELELAKPLSNLSPTLNSRIHSSSIILSRIIQAHFVEKEVPHYHHVLLHLVGRRKRELTKHNLNHISEENFIPKTRKRVHVKVKEIGDKSYLNRIRGKSERKTQRSESAERTEILTQRQNGENFSDFVSVTGNFSRVISQKLNQSNFGVGSSDKQIFQEKTAQPMPPAYGHTDNSCEFKFYI</sequence>
<keyword evidence="1" id="KW-1133">Transmembrane helix</keyword>
<proteinExistence type="predicted"/>
<keyword evidence="3" id="KW-1185">Reference proteome</keyword>
<name>A0AAW1UMD7_9CUCU</name>
<evidence type="ECO:0000313" key="3">
    <source>
        <dbReference type="Proteomes" id="UP001431783"/>
    </source>
</evidence>
<comment type="caution">
    <text evidence="2">The sequence shown here is derived from an EMBL/GenBank/DDBJ whole genome shotgun (WGS) entry which is preliminary data.</text>
</comment>
<organism evidence="2 3">
    <name type="scientific">Henosepilachna vigintioctopunctata</name>
    <dbReference type="NCBI Taxonomy" id="420089"/>
    <lineage>
        <taxon>Eukaryota</taxon>
        <taxon>Metazoa</taxon>
        <taxon>Ecdysozoa</taxon>
        <taxon>Arthropoda</taxon>
        <taxon>Hexapoda</taxon>
        <taxon>Insecta</taxon>
        <taxon>Pterygota</taxon>
        <taxon>Neoptera</taxon>
        <taxon>Endopterygota</taxon>
        <taxon>Coleoptera</taxon>
        <taxon>Polyphaga</taxon>
        <taxon>Cucujiformia</taxon>
        <taxon>Coccinelloidea</taxon>
        <taxon>Coccinellidae</taxon>
        <taxon>Epilachninae</taxon>
        <taxon>Epilachnini</taxon>
        <taxon>Henosepilachna</taxon>
    </lineage>
</organism>
<dbReference type="Proteomes" id="UP001431783">
    <property type="component" value="Unassembled WGS sequence"/>
</dbReference>